<gene>
    <name evidence="2" type="ORF">DES52_10163</name>
</gene>
<reference evidence="2 3" key="1">
    <citation type="submission" date="2018-06" db="EMBL/GenBank/DDBJ databases">
        <title>Genomic Encyclopedia of Type Strains, Phase IV (KMG-IV): sequencing the most valuable type-strain genomes for metagenomic binning, comparative biology and taxonomic classification.</title>
        <authorList>
            <person name="Goeker M."/>
        </authorList>
    </citation>
    <scope>NUCLEOTIDE SEQUENCE [LARGE SCALE GENOMIC DNA]</scope>
    <source>
        <strain evidence="2 3">DSM 18048</strain>
    </source>
</reference>
<feature type="transmembrane region" description="Helical" evidence="1">
    <location>
        <begin position="339"/>
        <end position="359"/>
    </location>
</feature>
<feature type="transmembrane region" description="Helical" evidence="1">
    <location>
        <begin position="186"/>
        <end position="207"/>
    </location>
</feature>
<keyword evidence="1" id="KW-1133">Transmembrane helix</keyword>
<protein>
    <submittedName>
        <fullName evidence="2">Uncharacterized protein</fullName>
    </submittedName>
</protein>
<feature type="transmembrane region" description="Helical" evidence="1">
    <location>
        <begin position="252"/>
        <end position="272"/>
    </location>
</feature>
<name>A0A318SA78_9DEIO</name>
<dbReference type="EMBL" id="QJSX01000001">
    <property type="protein sequence ID" value="PYE56259.1"/>
    <property type="molecule type" value="Genomic_DNA"/>
</dbReference>
<keyword evidence="1" id="KW-0472">Membrane</keyword>
<proteinExistence type="predicted"/>
<feature type="transmembrane region" description="Helical" evidence="1">
    <location>
        <begin position="153"/>
        <end position="174"/>
    </location>
</feature>
<feature type="transmembrane region" description="Helical" evidence="1">
    <location>
        <begin position="112"/>
        <end position="133"/>
    </location>
</feature>
<evidence type="ECO:0000313" key="2">
    <source>
        <dbReference type="EMBL" id="PYE56259.1"/>
    </source>
</evidence>
<dbReference type="Proteomes" id="UP000248326">
    <property type="component" value="Unassembled WGS sequence"/>
</dbReference>
<organism evidence="2 3">
    <name type="scientific">Deinococcus yavapaiensis KR-236</name>
    <dbReference type="NCBI Taxonomy" id="694435"/>
    <lineage>
        <taxon>Bacteria</taxon>
        <taxon>Thermotogati</taxon>
        <taxon>Deinococcota</taxon>
        <taxon>Deinococci</taxon>
        <taxon>Deinococcales</taxon>
        <taxon>Deinococcaceae</taxon>
        <taxon>Deinococcus</taxon>
    </lineage>
</organism>
<keyword evidence="1" id="KW-0812">Transmembrane</keyword>
<feature type="transmembrane region" description="Helical" evidence="1">
    <location>
        <begin position="278"/>
        <end position="298"/>
    </location>
</feature>
<evidence type="ECO:0000256" key="1">
    <source>
        <dbReference type="SAM" id="Phobius"/>
    </source>
</evidence>
<sequence length="369" mass="39674">MRNDKLPAPLSSESSTLIVSLMTTLPGRSTPAVQPDRPEATPAQNLVTILVSWWLMIGIFIDGWAHNTLGEELETFFTPWHAVFYSGYLVTALWIGSLVWRRWREGRRGLSAVPVGYGMALLGIPVFAFGGVGDMLWHIAFGIEVGIEALLSPTHLLLFLGAELIAVSPLVASWRARTSRKAPAANVWPAVLSATAALSFASFMNMYLWALYRVPQGYGENASSGDLASILLTAVMLAAPVLLLVKRWQLPFGAVTVLYGVNSALMIVLAPWLGDARWRVLLVGLVAGFLTDVLIAVLRPSPKRTVELRIFATALPLTVWLPYLGGAQALGLLSISLELWLGVCVMAALGGLALSGLIVPPALPSEAEG</sequence>
<keyword evidence="3" id="KW-1185">Reference proteome</keyword>
<feature type="transmembrane region" description="Helical" evidence="1">
    <location>
        <begin position="77"/>
        <end position="100"/>
    </location>
</feature>
<dbReference type="AlphaFoldDB" id="A0A318SA78"/>
<feature type="transmembrane region" description="Helical" evidence="1">
    <location>
        <begin position="310"/>
        <end position="333"/>
    </location>
</feature>
<comment type="caution">
    <text evidence="2">The sequence shown here is derived from an EMBL/GenBank/DDBJ whole genome shotgun (WGS) entry which is preliminary data.</text>
</comment>
<feature type="transmembrane region" description="Helical" evidence="1">
    <location>
        <begin position="227"/>
        <end position="245"/>
    </location>
</feature>
<accession>A0A318SA78</accession>
<evidence type="ECO:0000313" key="3">
    <source>
        <dbReference type="Proteomes" id="UP000248326"/>
    </source>
</evidence>
<feature type="transmembrane region" description="Helical" evidence="1">
    <location>
        <begin position="46"/>
        <end position="65"/>
    </location>
</feature>